<accession>A0A2T6C452</accession>
<proteinExistence type="predicted"/>
<sequence length="208" mass="24915">MKNIYPIVVIFLVSILGLYIDFPVWLNIGLIFSLFIALLMAEISVFFHTYTGDFQMRSFRKKISRYTIFMGLLFLGVLTLRLIENKTEEFIKSSDIIFFIWVFIMLVEFITFFIYKKRKPVTLVIDKNTLIFFSTYVQKRDLKKLKHIDFTTFGNDFRLIFEKKADIQIPFNEYEKADFRQFLEILLDKSEHDLKLTEEMEKVFPALE</sequence>
<organism evidence="2 3">
    <name type="scientific">Kordia periserrulae</name>
    <dbReference type="NCBI Taxonomy" id="701523"/>
    <lineage>
        <taxon>Bacteria</taxon>
        <taxon>Pseudomonadati</taxon>
        <taxon>Bacteroidota</taxon>
        <taxon>Flavobacteriia</taxon>
        <taxon>Flavobacteriales</taxon>
        <taxon>Flavobacteriaceae</taxon>
        <taxon>Kordia</taxon>
    </lineage>
</organism>
<gene>
    <name evidence="2" type="ORF">C8N46_102465</name>
</gene>
<protein>
    <submittedName>
        <fullName evidence="2">Uncharacterized protein</fullName>
    </submittedName>
</protein>
<dbReference type="OrthoDB" id="1354209at2"/>
<comment type="caution">
    <text evidence="2">The sequence shown here is derived from an EMBL/GenBank/DDBJ whole genome shotgun (WGS) entry which is preliminary data.</text>
</comment>
<feature type="transmembrane region" description="Helical" evidence="1">
    <location>
        <begin position="31"/>
        <end position="51"/>
    </location>
</feature>
<reference evidence="2 3" key="1">
    <citation type="submission" date="2018-04" db="EMBL/GenBank/DDBJ databases">
        <title>Genomic Encyclopedia of Archaeal and Bacterial Type Strains, Phase II (KMG-II): from individual species to whole genera.</title>
        <authorList>
            <person name="Goeker M."/>
        </authorList>
    </citation>
    <scope>NUCLEOTIDE SEQUENCE [LARGE SCALE GENOMIC DNA]</scope>
    <source>
        <strain evidence="2 3">DSM 25731</strain>
    </source>
</reference>
<dbReference type="EMBL" id="QBKT01000002">
    <property type="protein sequence ID" value="PTX63063.1"/>
    <property type="molecule type" value="Genomic_DNA"/>
</dbReference>
<feature type="transmembrane region" description="Helical" evidence="1">
    <location>
        <begin position="63"/>
        <end position="84"/>
    </location>
</feature>
<feature type="transmembrane region" description="Helical" evidence="1">
    <location>
        <begin position="7"/>
        <end position="25"/>
    </location>
</feature>
<evidence type="ECO:0000256" key="1">
    <source>
        <dbReference type="SAM" id="Phobius"/>
    </source>
</evidence>
<keyword evidence="1" id="KW-1133">Transmembrane helix</keyword>
<dbReference type="Proteomes" id="UP000244090">
    <property type="component" value="Unassembled WGS sequence"/>
</dbReference>
<keyword evidence="1" id="KW-0812">Transmembrane</keyword>
<evidence type="ECO:0000313" key="3">
    <source>
        <dbReference type="Proteomes" id="UP000244090"/>
    </source>
</evidence>
<name>A0A2T6C452_9FLAO</name>
<keyword evidence="1" id="KW-0472">Membrane</keyword>
<evidence type="ECO:0000313" key="2">
    <source>
        <dbReference type="EMBL" id="PTX63063.1"/>
    </source>
</evidence>
<feature type="transmembrane region" description="Helical" evidence="1">
    <location>
        <begin position="96"/>
        <end position="115"/>
    </location>
</feature>
<dbReference type="RefSeq" id="WP_108114025.1">
    <property type="nucleotide sequence ID" value="NZ_QBKT01000002.1"/>
</dbReference>
<dbReference type="AlphaFoldDB" id="A0A2T6C452"/>
<keyword evidence="3" id="KW-1185">Reference proteome</keyword>